<gene>
    <name evidence="1" type="ordered locus">ACP_0411</name>
</gene>
<protein>
    <submittedName>
        <fullName evidence="1">Uncharacterized protein</fullName>
    </submittedName>
</protein>
<dbReference type="Proteomes" id="UP000002207">
    <property type="component" value="Chromosome"/>
</dbReference>
<dbReference type="STRING" id="240015.ACP_0411"/>
<dbReference type="HOGENOM" id="CLU_830612_0_0_0"/>
<sequence>MAGPYNFNSQWKSARNLVLAAASQAAWNGALADASLTRRQRFDGSAILDLTTTRRSDEAYAGKGTAFATDGQVTSYDSKFSGFKAELDSWLAGYLFAFLMGKDTVTGAAAPYTHAFAFDESTRTAVPTTIYMEDTEDVHYKCPDMCMNDITLTIPDIGSVTAEMTMMGTGRQTIGSMAALPALPTNSYLLGSDASLTLNANALIGRHMSTTLKLENQLEVHKAPGGGLYAIFVRKGAPKFSISTQIAAKDVDDTYTLFQNDTPVDFVLNVNSGAAAQLQVTIPVAHFKTTKLGFDKDMVVWQLEADETTCYAQGGNPPITVQVINSVASYLTAA</sequence>
<dbReference type="RefSeq" id="WP_012680806.1">
    <property type="nucleotide sequence ID" value="NC_012483.1"/>
</dbReference>
<dbReference type="InterPro" id="IPR044000">
    <property type="entry name" value="Phage_tube_2"/>
</dbReference>
<dbReference type="OrthoDB" id="1680496at2"/>
<dbReference type="AlphaFoldDB" id="C1FA30"/>
<reference evidence="1 2" key="1">
    <citation type="journal article" date="2009" name="Appl. Environ. Microbiol.">
        <title>Three genomes from the phylum Acidobacteria provide insight into the lifestyles of these microorganisms in soils.</title>
        <authorList>
            <person name="Ward N.L."/>
            <person name="Challacombe J.F."/>
            <person name="Janssen P.H."/>
            <person name="Henrissat B."/>
            <person name="Coutinho P.M."/>
            <person name="Wu M."/>
            <person name="Xie G."/>
            <person name="Haft D.H."/>
            <person name="Sait M."/>
            <person name="Badger J."/>
            <person name="Barabote R.D."/>
            <person name="Bradley B."/>
            <person name="Brettin T.S."/>
            <person name="Brinkac L.M."/>
            <person name="Bruce D."/>
            <person name="Creasy T."/>
            <person name="Daugherty S.C."/>
            <person name="Davidsen T.M."/>
            <person name="DeBoy R.T."/>
            <person name="Detter J.C."/>
            <person name="Dodson R.J."/>
            <person name="Durkin A.S."/>
            <person name="Ganapathy A."/>
            <person name="Gwinn-Giglio M."/>
            <person name="Han C.S."/>
            <person name="Khouri H."/>
            <person name="Kiss H."/>
            <person name="Kothari S.P."/>
            <person name="Madupu R."/>
            <person name="Nelson K.E."/>
            <person name="Nelson W.C."/>
            <person name="Paulsen I."/>
            <person name="Penn K."/>
            <person name="Ren Q."/>
            <person name="Rosovitz M.J."/>
            <person name="Selengut J.D."/>
            <person name="Shrivastava S."/>
            <person name="Sullivan S.A."/>
            <person name="Tapia R."/>
            <person name="Thompson L.S."/>
            <person name="Watkins K.L."/>
            <person name="Yang Q."/>
            <person name="Yu C."/>
            <person name="Zafar N."/>
            <person name="Zhou L."/>
            <person name="Kuske C.R."/>
        </authorList>
    </citation>
    <scope>NUCLEOTIDE SEQUENCE [LARGE SCALE GENOMIC DNA]</scope>
    <source>
        <strain evidence="2">ATCC 51196 / DSM 11244 / BCRC 80197 / JCM 7670 / NBRC 15755 / NCIMB 13165 / 161</strain>
    </source>
</reference>
<accession>C1FA30</accession>
<keyword evidence="2" id="KW-1185">Reference proteome</keyword>
<organism evidence="1 2">
    <name type="scientific">Acidobacterium capsulatum (strain ATCC 51196 / DSM 11244 / BCRC 80197 / JCM 7670 / NBRC 15755 / NCIMB 13165 / 161)</name>
    <dbReference type="NCBI Taxonomy" id="240015"/>
    <lineage>
        <taxon>Bacteria</taxon>
        <taxon>Pseudomonadati</taxon>
        <taxon>Acidobacteriota</taxon>
        <taxon>Terriglobia</taxon>
        <taxon>Terriglobales</taxon>
        <taxon>Acidobacteriaceae</taxon>
        <taxon>Acidobacterium</taxon>
    </lineage>
</organism>
<evidence type="ECO:0000313" key="2">
    <source>
        <dbReference type="Proteomes" id="UP000002207"/>
    </source>
</evidence>
<name>C1FA30_ACIC5</name>
<dbReference type="KEGG" id="aca:ACP_0411"/>
<dbReference type="EMBL" id="CP001472">
    <property type="protein sequence ID" value="ACO33821.1"/>
    <property type="molecule type" value="Genomic_DNA"/>
</dbReference>
<proteinExistence type="predicted"/>
<dbReference type="InParanoid" id="C1FA30"/>
<evidence type="ECO:0000313" key="1">
    <source>
        <dbReference type="EMBL" id="ACO33821.1"/>
    </source>
</evidence>
<dbReference type="eggNOG" id="ENOG5033XYZ">
    <property type="taxonomic scope" value="Bacteria"/>
</dbReference>
<dbReference type="Pfam" id="PF18906">
    <property type="entry name" value="Phage_tube_2"/>
    <property type="match status" value="1"/>
</dbReference>